<feature type="non-terminal residue" evidence="1">
    <location>
        <position position="60"/>
    </location>
</feature>
<dbReference type="EMBL" id="JAHRHJ020000004">
    <property type="protein sequence ID" value="KAH9317297.1"/>
    <property type="molecule type" value="Genomic_DNA"/>
</dbReference>
<organism evidence="1 2">
    <name type="scientific">Taxus chinensis</name>
    <name type="common">Chinese yew</name>
    <name type="synonym">Taxus wallichiana var. chinensis</name>
    <dbReference type="NCBI Taxonomy" id="29808"/>
    <lineage>
        <taxon>Eukaryota</taxon>
        <taxon>Viridiplantae</taxon>
        <taxon>Streptophyta</taxon>
        <taxon>Embryophyta</taxon>
        <taxon>Tracheophyta</taxon>
        <taxon>Spermatophyta</taxon>
        <taxon>Pinopsida</taxon>
        <taxon>Pinidae</taxon>
        <taxon>Conifers II</taxon>
        <taxon>Cupressales</taxon>
        <taxon>Taxaceae</taxon>
        <taxon>Taxus</taxon>
    </lineage>
</organism>
<comment type="caution">
    <text evidence="1">The sequence shown here is derived from an EMBL/GenBank/DDBJ whole genome shotgun (WGS) entry which is preliminary data.</text>
</comment>
<name>A0AA38G7G6_TAXCH</name>
<gene>
    <name evidence="1" type="ORF">KI387_019066</name>
</gene>
<protein>
    <submittedName>
        <fullName evidence="1">Uncharacterized protein</fullName>
    </submittedName>
</protein>
<proteinExistence type="predicted"/>
<evidence type="ECO:0000313" key="1">
    <source>
        <dbReference type="EMBL" id="KAH9317297.1"/>
    </source>
</evidence>
<dbReference type="Proteomes" id="UP000824469">
    <property type="component" value="Unassembled WGS sequence"/>
</dbReference>
<evidence type="ECO:0000313" key="2">
    <source>
        <dbReference type="Proteomes" id="UP000824469"/>
    </source>
</evidence>
<accession>A0AA38G7G6</accession>
<dbReference type="AlphaFoldDB" id="A0AA38G7G6"/>
<keyword evidence="2" id="KW-1185">Reference proteome</keyword>
<sequence>VMGLLKAAMLSNTALNDVFKPETKYSASPMAAMDTDSARAAFQDLLLKLLKEDHKLLNRD</sequence>
<reference evidence="1 2" key="1">
    <citation type="journal article" date="2021" name="Nat. Plants">
        <title>The Taxus genome provides insights into paclitaxel biosynthesis.</title>
        <authorList>
            <person name="Xiong X."/>
            <person name="Gou J."/>
            <person name="Liao Q."/>
            <person name="Li Y."/>
            <person name="Zhou Q."/>
            <person name="Bi G."/>
            <person name="Li C."/>
            <person name="Du R."/>
            <person name="Wang X."/>
            <person name="Sun T."/>
            <person name="Guo L."/>
            <person name="Liang H."/>
            <person name="Lu P."/>
            <person name="Wu Y."/>
            <person name="Zhang Z."/>
            <person name="Ro D.K."/>
            <person name="Shang Y."/>
            <person name="Huang S."/>
            <person name="Yan J."/>
        </authorList>
    </citation>
    <scope>NUCLEOTIDE SEQUENCE [LARGE SCALE GENOMIC DNA]</scope>
    <source>
        <strain evidence="1">Ta-2019</strain>
    </source>
</reference>